<dbReference type="Proteomes" id="UP001176941">
    <property type="component" value="Chromosome 7"/>
</dbReference>
<reference evidence="1" key="1">
    <citation type="submission" date="2023-04" db="EMBL/GenBank/DDBJ databases">
        <authorList>
            <consortium name="ELIXIR-Norway"/>
        </authorList>
    </citation>
    <scope>NUCLEOTIDE SEQUENCE [LARGE SCALE GENOMIC DNA]</scope>
</reference>
<proteinExistence type="predicted"/>
<name>A0ABN8ZY51_RANTA</name>
<protein>
    <submittedName>
        <fullName evidence="1">Uncharacterized protein</fullName>
    </submittedName>
</protein>
<dbReference type="EMBL" id="OX459943">
    <property type="protein sequence ID" value="CAI9177936.1"/>
    <property type="molecule type" value="Genomic_DNA"/>
</dbReference>
<gene>
    <name evidence="1" type="ORF">MRATA1EN1_LOCUS26898</name>
</gene>
<accession>A0ABN8ZY51</accession>
<keyword evidence="2" id="KW-1185">Reference proteome</keyword>
<sequence>MNPLDNPIMTVNKMKSENEMNLKITSFEDTAVFSVQIIDVSGQGRHEDLQLSAEFELEGFLMVMVGKILWRREGLSTPVVLPGESHEERSLAGYRPWGRKDLNMAEQLTLSLMGMEDLRAVYSRCCPTNPFLC</sequence>
<organism evidence="1 2">
    <name type="scientific">Rangifer tarandus platyrhynchus</name>
    <name type="common">Svalbard reindeer</name>
    <dbReference type="NCBI Taxonomy" id="3082113"/>
    <lineage>
        <taxon>Eukaryota</taxon>
        <taxon>Metazoa</taxon>
        <taxon>Chordata</taxon>
        <taxon>Craniata</taxon>
        <taxon>Vertebrata</taxon>
        <taxon>Euteleostomi</taxon>
        <taxon>Mammalia</taxon>
        <taxon>Eutheria</taxon>
        <taxon>Laurasiatheria</taxon>
        <taxon>Artiodactyla</taxon>
        <taxon>Ruminantia</taxon>
        <taxon>Pecora</taxon>
        <taxon>Cervidae</taxon>
        <taxon>Odocoileinae</taxon>
        <taxon>Rangifer</taxon>
    </lineage>
</organism>
<evidence type="ECO:0000313" key="2">
    <source>
        <dbReference type="Proteomes" id="UP001176941"/>
    </source>
</evidence>
<evidence type="ECO:0000313" key="1">
    <source>
        <dbReference type="EMBL" id="CAI9177936.1"/>
    </source>
</evidence>